<dbReference type="Proteomes" id="UP000029994">
    <property type="component" value="Unassembled WGS sequence"/>
</dbReference>
<sequence length="67" mass="7825">MTYVNSTLENAEQSSDENAKDVCQKLRCAYIDERVRLEVVEVELNRTKIVMVDEKGRMRKISLIPEH</sequence>
<accession>A0A099LWC2</accession>
<dbReference type="STRING" id="29495.EA26_09860"/>
<comment type="caution">
    <text evidence="1">The sequence shown here is derived from an EMBL/GenBank/DDBJ whole genome shotgun (WGS) entry which is preliminary data.</text>
</comment>
<dbReference type="AlphaFoldDB" id="A0A099LWC2"/>
<dbReference type="RefSeq" id="WP_039427123.1">
    <property type="nucleotide sequence ID" value="NZ_CP046792.1"/>
</dbReference>
<organism evidence="1 2">
    <name type="scientific">Vibrio navarrensis</name>
    <dbReference type="NCBI Taxonomy" id="29495"/>
    <lineage>
        <taxon>Bacteria</taxon>
        <taxon>Pseudomonadati</taxon>
        <taxon>Pseudomonadota</taxon>
        <taxon>Gammaproteobacteria</taxon>
        <taxon>Vibrionales</taxon>
        <taxon>Vibrionaceae</taxon>
        <taxon>Vibrio</taxon>
    </lineage>
</organism>
<protein>
    <submittedName>
        <fullName evidence="1">Uncharacterized protein</fullName>
    </submittedName>
</protein>
<proteinExistence type="predicted"/>
<evidence type="ECO:0000313" key="1">
    <source>
        <dbReference type="EMBL" id="KGK11592.1"/>
    </source>
</evidence>
<reference evidence="1 2" key="1">
    <citation type="submission" date="2014-04" db="EMBL/GenBank/DDBJ databases">
        <title>Genome sequencing of Vibrio navarrensis strains.</title>
        <authorList>
            <person name="Gladney L.M."/>
            <person name="Katz L.S."/>
            <person name="Marino-Ramirez L."/>
            <person name="Jordan I.K."/>
        </authorList>
    </citation>
    <scope>NUCLEOTIDE SEQUENCE [LARGE SCALE GENOMIC DNA]</scope>
    <source>
        <strain evidence="1 2">ATCC 51183</strain>
    </source>
</reference>
<evidence type="ECO:0000313" key="2">
    <source>
        <dbReference type="Proteomes" id="UP000029994"/>
    </source>
</evidence>
<dbReference type="eggNOG" id="ENOG5031NUS">
    <property type="taxonomic scope" value="Bacteria"/>
</dbReference>
<name>A0A099LWC2_9VIBR</name>
<dbReference type="EMBL" id="JMCG01000001">
    <property type="protein sequence ID" value="KGK11592.1"/>
    <property type="molecule type" value="Genomic_DNA"/>
</dbReference>
<dbReference type="GeneID" id="43683487"/>
<keyword evidence="2" id="KW-1185">Reference proteome</keyword>
<gene>
    <name evidence="1" type="ORF">EA26_09860</name>
</gene>